<sequence>MARIRFCWKVLSIDAHKLVDRHTNCEHYAGHLKCVDDRIENWIEKCYQTKWYFELVVGCQAV</sequence>
<dbReference type="Proteomes" id="UP000276133">
    <property type="component" value="Unassembled WGS sequence"/>
</dbReference>
<dbReference type="AlphaFoldDB" id="A0A3M7QY42"/>
<accession>A0A3M7QY42</accession>
<name>A0A3M7QY42_BRAPC</name>
<reference evidence="1 2" key="1">
    <citation type="journal article" date="2018" name="Sci. Rep.">
        <title>Genomic signatures of local adaptation to the degree of environmental predictability in rotifers.</title>
        <authorList>
            <person name="Franch-Gras L."/>
            <person name="Hahn C."/>
            <person name="Garcia-Roger E.M."/>
            <person name="Carmona M.J."/>
            <person name="Serra M."/>
            <person name="Gomez A."/>
        </authorList>
    </citation>
    <scope>NUCLEOTIDE SEQUENCE [LARGE SCALE GENOMIC DNA]</scope>
    <source>
        <strain evidence="1">HYR1</strain>
    </source>
</reference>
<evidence type="ECO:0000313" key="2">
    <source>
        <dbReference type="Proteomes" id="UP000276133"/>
    </source>
</evidence>
<keyword evidence="2" id="KW-1185">Reference proteome</keyword>
<evidence type="ECO:0000313" key="1">
    <source>
        <dbReference type="EMBL" id="RNA16034.1"/>
    </source>
</evidence>
<comment type="caution">
    <text evidence="1">The sequence shown here is derived from an EMBL/GenBank/DDBJ whole genome shotgun (WGS) entry which is preliminary data.</text>
</comment>
<dbReference type="EMBL" id="REGN01004825">
    <property type="protein sequence ID" value="RNA16034.1"/>
    <property type="molecule type" value="Genomic_DNA"/>
</dbReference>
<gene>
    <name evidence="1" type="ORF">BpHYR1_015172</name>
</gene>
<organism evidence="1 2">
    <name type="scientific">Brachionus plicatilis</name>
    <name type="common">Marine rotifer</name>
    <name type="synonym">Brachionus muelleri</name>
    <dbReference type="NCBI Taxonomy" id="10195"/>
    <lineage>
        <taxon>Eukaryota</taxon>
        <taxon>Metazoa</taxon>
        <taxon>Spiralia</taxon>
        <taxon>Gnathifera</taxon>
        <taxon>Rotifera</taxon>
        <taxon>Eurotatoria</taxon>
        <taxon>Monogononta</taxon>
        <taxon>Pseudotrocha</taxon>
        <taxon>Ploima</taxon>
        <taxon>Brachionidae</taxon>
        <taxon>Brachionus</taxon>
    </lineage>
</organism>
<protein>
    <submittedName>
        <fullName evidence="1">Uncharacterized protein</fullName>
    </submittedName>
</protein>
<proteinExistence type="predicted"/>